<evidence type="ECO:0000313" key="3">
    <source>
        <dbReference type="EMBL" id="CAH1400652.1"/>
    </source>
</evidence>
<dbReference type="Pfam" id="PF00085">
    <property type="entry name" value="Thioredoxin"/>
    <property type="match status" value="1"/>
</dbReference>
<dbReference type="Proteomes" id="UP001152798">
    <property type="component" value="Chromosome 4"/>
</dbReference>
<sequence>MSTYVSETGVLDIKMTEAGNGLLVMYFFATWSVPCHDMNPIYEDLAEKHRNCNFVRVDIEEGRDLAVQFHITIVPSFIFFIGGMKQEVVAGARPELIEKIIDGFNKSL</sequence>
<keyword evidence="1" id="KW-1015">Disulfide bond</keyword>
<evidence type="ECO:0000259" key="2">
    <source>
        <dbReference type="Pfam" id="PF00085"/>
    </source>
</evidence>
<proteinExistence type="predicted"/>
<dbReference type="Gene3D" id="3.40.30.10">
    <property type="entry name" value="Glutaredoxin"/>
    <property type="match status" value="1"/>
</dbReference>
<dbReference type="CDD" id="cd02947">
    <property type="entry name" value="TRX_family"/>
    <property type="match status" value="1"/>
</dbReference>
<feature type="domain" description="Thioredoxin" evidence="2">
    <location>
        <begin position="20"/>
        <end position="100"/>
    </location>
</feature>
<protein>
    <recommendedName>
        <fullName evidence="2">Thioredoxin domain-containing protein</fullName>
    </recommendedName>
</protein>
<reference evidence="3" key="1">
    <citation type="submission" date="2022-01" db="EMBL/GenBank/DDBJ databases">
        <authorList>
            <person name="King R."/>
        </authorList>
    </citation>
    <scope>NUCLEOTIDE SEQUENCE</scope>
</reference>
<dbReference type="InterPro" id="IPR036249">
    <property type="entry name" value="Thioredoxin-like_sf"/>
</dbReference>
<evidence type="ECO:0000256" key="1">
    <source>
        <dbReference type="ARBA" id="ARBA00023157"/>
    </source>
</evidence>
<dbReference type="SUPFAM" id="SSF52833">
    <property type="entry name" value="Thioredoxin-like"/>
    <property type="match status" value="1"/>
</dbReference>
<accession>A0A9P0HF66</accession>
<name>A0A9P0HF66_NEZVI</name>
<keyword evidence="4" id="KW-1185">Reference proteome</keyword>
<dbReference type="AlphaFoldDB" id="A0A9P0HF66"/>
<dbReference type="InterPro" id="IPR013766">
    <property type="entry name" value="Thioredoxin_domain"/>
</dbReference>
<dbReference type="OrthoDB" id="2121326at2759"/>
<dbReference type="PANTHER" id="PTHR46115">
    <property type="entry name" value="THIOREDOXIN-LIKE PROTEIN 1"/>
    <property type="match status" value="1"/>
</dbReference>
<dbReference type="EMBL" id="OV725080">
    <property type="protein sequence ID" value="CAH1400652.1"/>
    <property type="molecule type" value="Genomic_DNA"/>
</dbReference>
<evidence type="ECO:0000313" key="4">
    <source>
        <dbReference type="Proteomes" id="UP001152798"/>
    </source>
</evidence>
<organism evidence="3 4">
    <name type="scientific">Nezara viridula</name>
    <name type="common">Southern green stink bug</name>
    <name type="synonym">Cimex viridulus</name>
    <dbReference type="NCBI Taxonomy" id="85310"/>
    <lineage>
        <taxon>Eukaryota</taxon>
        <taxon>Metazoa</taxon>
        <taxon>Ecdysozoa</taxon>
        <taxon>Arthropoda</taxon>
        <taxon>Hexapoda</taxon>
        <taxon>Insecta</taxon>
        <taxon>Pterygota</taxon>
        <taxon>Neoptera</taxon>
        <taxon>Paraneoptera</taxon>
        <taxon>Hemiptera</taxon>
        <taxon>Heteroptera</taxon>
        <taxon>Panheteroptera</taxon>
        <taxon>Pentatomomorpha</taxon>
        <taxon>Pentatomoidea</taxon>
        <taxon>Pentatomidae</taxon>
        <taxon>Pentatominae</taxon>
        <taxon>Nezara</taxon>
    </lineage>
</organism>
<gene>
    <name evidence="3" type="ORF">NEZAVI_LOCUS9841</name>
</gene>